<feature type="binding site" evidence="2">
    <location>
        <position position="185"/>
    </location>
    <ligand>
        <name>GTP</name>
        <dbReference type="ChEBI" id="CHEBI:37565"/>
    </ligand>
</feature>
<feature type="binding site" evidence="2">
    <location>
        <begin position="280"/>
        <end position="283"/>
    </location>
    <ligand>
        <name>GTP</name>
        <dbReference type="ChEBI" id="CHEBI:37565"/>
    </ligand>
</feature>
<dbReference type="HAMAP" id="MF_00452">
    <property type="entry name" value="PEPCK_GTP"/>
    <property type="match status" value="1"/>
</dbReference>
<comment type="similarity">
    <text evidence="2">Belongs to the phosphoenolpyruvate carboxykinase [GTP] family.</text>
</comment>
<dbReference type="InterPro" id="IPR008209">
    <property type="entry name" value="PEP_carboxykinase_GTP"/>
</dbReference>
<dbReference type="GO" id="GO:0006107">
    <property type="term" value="P:oxaloacetate metabolic process"/>
    <property type="evidence" value="ECO:0007669"/>
    <property type="project" value="TreeGrafter"/>
</dbReference>
<feature type="domain" description="Phosphoenolpyruvate carboxykinase C-terminal P-loop" evidence="3">
    <location>
        <begin position="11"/>
        <end position="369"/>
    </location>
</feature>
<dbReference type="GO" id="GO:0030145">
    <property type="term" value="F:manganese ion binding"/>
    <property type="evidence" value="ECO:0007669"/>
    <property type="project" value="TreeGrafter"/>
</dbReference>
<comment type="function">
    <text evidence="2">Catalyzes the conversion of oxaloacetate (OAA) to phosphoenolpyruvate (PEP), the rate-limiting step in the metabolic pathway that produces glucose from lactate and other precursors derived from the citric acid cycle.</text>
</comment>
<comment type="caution">
    <text evidence="2">Lacks conserved residue(s) required for the propagation of feature annotation.</text>
</comment>
<sequence length="371" mass="40791">MASIMARDEGWMAEHMLIIKLTSPEGKVKHITGAFPSATGKTNLAMLIPTLEGWTVETVGDDIAWMKFGDDGRLYAINPEAGFFGVAPGTGEDTNPNAMAAIRENTIFTNCALTDDGDVWWEGMTSEPPAHAIDWHGKEWTPDSPTPAAHPNARFTVPADQTPSIAPNWDDPAGVPIDAFLFGGRRASVVPLVREAFDWEHGVFLGATMSSEQTAAAFGKVGELRFDPFAMLPFCGYNMADYFEHWLDIGRRGDADQLPRIFYVNWFRKDADGKFVWPGFGENSRVLEWVFRRCDGEAEAVETTVGLVPAPGELNVEGLDLSAEDLDFLTRVDDEAVKGELDQVRAHLAKFGDKLPAEITQQLSALEQRLG</sequence>
<comment type="catalytic activity">
    <reaction evidence="2">
        <text>oxaloacetate + GTP = phosphoenolpyruvate + GDP + CO2</text>
        <dbReference type="Rhea" id="RHEA:10388"/>
        <dbReference type="ChEBI" id="CHEBI:16452"/>
        <dbReference type="ChEBI" id="CHEBI:16526"/>
        <dbReference type="ChEBI" id="CHEBI:37565"/>
        <dbReference type="ChEBI" id="CHEBI:58189"/>
        <dbReference type="ChEBI" id="CHEBI:58702"/>
        <dbReference type="EC" id="4.1.1.32"/>
    </reaction>
</comment>
<feature type="binding site" evidence="2">
    <location>
        <position position="154"/>
    </location>
    <ligand>
        <name>GTP</name>
        <dbReference type="ChEBI" id="CHEBI:37565"/>
    </ligand>
</feature>
<keyword evidence="4" id="KW-0808">Transferase</keyword>
<comment type="subunit">
    <text evidence="2">Monomer.</text>
</comment>
<dbReference type="GO" id="GO:0042594">
    <property type="term" value="P:response to starvation"/>
    <property type="evidence" value="ECO:0007669"/>
    <property type="project" value="TreeGrafter"/>
</dbReference>
<comment type="subcellular location">
    <subcellularLocation>
        <location evidence="2">Cytoplasm</location>
    </subcellularLocation>
</comment>
<feature type="binding site" evidence="2">
    <location>
        <begin position="152"/>
        <end position="154"/>
    </location>
    <ligand>
        <name>substrate</name>
    </ligand>
</feature>
<protein>
    <recommendedName>
        <fullName evidence="2">Phosphoenolpyruvate carboxykinase [GTP]</fullName>
        <shortName evidence="2">PEP carboxykinase</shortName>
        <shortName evidence="2">PEPCK</shortName>
        <ecNumber evidence="2">4.1.1.32</ecNumber>
    </recommendedName>
    <alternativeName>
        <fullName evidence="2">GTP-dependent phosphoenolpyruvate carboxykinase</fullName>
        <shortName evidence="2">GTP-PEPCK</shortName>
    </alternativeName>
</protein>
<evidence type="ECO:0000256" key="1">
    <source>
        <dbReference type="ARBA" id="ARBA00022432"/>
    </source>
</evidence>
<dbReference type="GO" id="GO:0005525">
    <property type="term" value="F:GTP binding"/>
    <property type="evidence" value="ECO:0007669"/>
    <property type="project" value="UniProtKB-UniRule"/>
</dbReference>
<dbReference type="Pfam" id="PF00821">
    <property type="entry name" value="PEPCK_GTP"/>
    <property type="match status" value="1"/>
</dbReference>
<dbReference type="NCBIfam" id="NF003253">
    <property type="entry name" value="PRK04210.1"/>
    <property type="match status" value="1"/>
</dbReference>
<dbReference type="GO" id="GO:0006094">
    <property type="term" value="P:gluconeogenesis"/>
    <property type="evidence" value="ECO:0007669"/>
    <property type="project" value="UniProtKB-UniRule"/>
</dbReference>
<proteinExistence type="inferred from homology"/>
<dbReference type="GO" id="GO:0005829">
    <property type="term" value="C:cytosol"/>
    <property type="evidence" value="ECO:0007669"/>
    <property type="project" value="TreeGrafter"/>
</dbReference>
<dbReference type="UniPathway" id="UPA00138"/>
<evidence type="ECO:0000256" key="2">
    <source>
        <dbReference type="HAMAP-Rule" id="MF_00452"/>
    </source>
</evidence>
<keyword evidence="2" id="KW-0210">Decarboxylase</keyword>
<keyword evidence="2" id="KW-0547">Nucleotide-binding</keyword>
<dbReference type="EC" id="4.1.1.32" evidence="2"/>
<comment type="pathway">
    <text evidence="2">Carbohydrate biosynthesis; gluconeogenesis.</text>
</comment>
<reference evidence="4" key="1">
    <citation type="submission" date="2020-02" db="EMBL/GenBank/DDBJ databases">
        <authorList>
            <person name="Meier V. D."/>
        </authorList>
    </citation>
    <scope>NUCLEOTIDE SEQUENCE</scope>
    <source>
        <strain evidence="4">AVDCRST_MAG85</strain>
    </source>
</reference>
<dbReference type="GO" id="GO:0071333">
    <property type="term" value="P:cellular response to glucose stimulus"/>
    <property type="evidence" value="ECO:0007669"/>
    <property type="project" value="TreeGrafter"/>
</dbReference>
<evidence type="ECO:0000313" key="4">
    <source>
        <dbReference type="EMBL" id="CAA9498658.1"/>
    </source>
</evidence>
<keyword evidence="2 4" id="KW-0456">Lyase</keyword>
<dbReference type="GO" id="GO:0016301">
    <property type="term" value="F:kinase activity"/>
    <property type="evidence" value="ECO:0007669"/>
    <property type="project" value="UniProtKB-KW"/>
</dbReference>
<dbReference type="GO" id="GO:0004613">
    <property type="term" value="F:phosphoenolpyruvate carboxykinase (GTP) activity"/>
    <property type="evidence" value="ECO:0007669"/>
    <property type="project" value="UniProtKB-UniRule"/>
</dbReference>
<dbReference type="PANTHER" id="PTHR11561:SF0">
    <property type="entry name" value="PHOSPHOENOLPYRUVATE CARBOXYKINASE [GTP]-RELATED"/>
    <property type="match status" value="1"/>
</dbReference>
<keyword evidence="4" id="KW-0670">Pyruvate</keyword>
<dbReference type="GO" id="GO:0033993">
    <property type="term" value="P:response to lipid"/>
    <property type="evidence" value="ECO:0007669"/>
    <property type="project" value="TreeGrafter"/>
</dbReference>
<dbReference type="InterPro" id="IPR035077">
    <property type="entry name" value="PEP_carboxykinase_GTP_C"/>
</dbReference>
<keyword evidence="1 2" id="KW-0312">Gluconeogenesis</keyword>
<keyword evidence="2" id="KW-0963">Cytoplasm</keyword>
<name>A0A6J4SKS9_9ACTN</name>
<dbReference type="InterPro" id="IPR013035">
    <property type="entry name" value="PEP_carboxykinase_C"/>
</dbReference>
<dbReference type="GO" id="GO:0046327">
    <property type="term" value="P:glycerol biosynthetic process from pyruvate"/>
    <property type="evidence" value="ECO:0007669"/>
    <property type="project" value="TreeGrafter"/>
</dbReference>
<gene>
    <name evidence="2" type="primary">pckG</name>
    <name evidence="4" type="ORF">AVDCRST_MAG85-1621</name>
</gene>
<dbReference type="Gene3D" id="3.90.228.20">
    <property type="match status" value="2"/>
</dbReference>
<evidence type="ECO:0000259" key="3">
    <source>
        <dbReference type="Pfam" id="PF00821"/>
    </source>
</evidence>
<dbReference type="AlphaFoldDB" id="A0A6J4SKS9"/>
<accession>A0A6J4SKS9</accession>
<dbReference type="PANTHER" id="PTHR11561">
    <property type="entry name" value="PHOSPHOENOLPYRUVATE CARBOXYKINASE"/>
    <property type="match status" value="1"/>
</dbReference>
<dbReference type="GO" id="GO:0019543">
    <property type="term" value="P:propionate catabolic process"/>
    <property type="evidence" value="ECO:0007669"/>
    <property type="project" value="TreeGrafter"/>
</dbReference>
<keyword evidence="2" id="KW-0342">GTP-binding</keyword>
<keyword evidence="4" id="KW-0418">Kinase</keyword>
<feature type="binding site" evidence="2">
    <location>
        <position position="37"/>
    </location>
    <ligand>
        <name>substrate</name>
    </ligand>
</feature>
<dbReference type="SUPFAM" id="SSF53795">
    <property type="entry name" value="PEP carboxykinase-like"/>
    <property type="match status" value="1"/>
</dbReference>
<dbReference type="EMBL" id="CADCVT010000178">
    <property type="protein sequence ID" value="CAA9498658.1"/>
    <property type="molecule type" value="Genomic_DNA"/>
</dbReference>
<organism evidence="4">
    <name type="scientific">uncultured Solirubrobacteraceae bacterium</name>
    <dbReference type="NCBI Taxonomy" id="1162706"/>
    <lineage>
        <taxon>Bacteria</taxon>
        <taxon>Bacillati</taxon>
        <taxon>Actinomycetota</taxon>
        <taxon>Thermoleophilia</taxon>
        <taxon>Solirubrobacterales</taxon>
        <taxon>Solirubrobacteraceae</taxon>
        <taxon>environmental samples</taxon>
    </lineage>
</organism>